<dbReference type="RefSeq" id="XP_029742840.1">
    <property type="nucleotide sequence ID" value="XM_029881454.1"/>
</dbReference>
<dbReference type="EMBL" id="SRRM01000002">
    <property type="protein sequence ID" value="TKY90855.1"/>
    <property type="molecule type" value="Genomic_DNA"/>
</dbReference>
<dbReference type="GeneID" id="40723748"/>
<feature type="compositionally biased region" description="Low complexity" evidence="1">
    <location>
        <begin position="587"/>
        <end position="598"/>
    </location>
</feature>
<dbReference type="Proteomes" id="UP000306050">
    <property type="component" value="Chromosome SGRAM_1"/>
</dbReference>
<protein>
    <submittedName>
        <fullName evidence="3">Uncharacterized protein</fullName>
    </submittedName>
</protein>
<evidence type="ECO:0000256" key="1">
    <source>
        <dbReference type="SAM" id="MobiDB-lite"/>
    </source>
</evidence>
<reference evidence="3 4" key="1">
    <citation type="submission" date="2019-05" db="EMBL/GenBank/DDBJ databases">
        <title>Sporisorium graminicola CBS 10092 draft sequencing and annotation.</title>
        <authorList>
            <person name="Solano-Gonzalez S."/>
            <person name="Caddick M.X."/>
            <person name="Darby A."/>
        </authorList>
    </citation>
    <scope>NUCLEOTIDE SEQUENCE [LARGE SCALE GENOMIC DNA]</scope>
    <source>
        <strain evidence="3 4">CBS 10092</strain>
    </source>
</reference>
<dbReference type="OrthoDB" id="2555648at2759"/>
<feature type="compositionally biased region" description="Basic and acidic residues" evidence="1">
    <location>
        <begin position="765"/>
        <end position="784"/>
    </location>
</feature>
<feature type="chain" id="PRO_5020616307" evidence="2">
    <location>
        <begin position="32"/>
        <end position="1771"/>
    </location>
</feature>
<feature type="signal peptide" evidence="2">
    <location>
        <begin position="1"/>
        <end position="31"/>
    </location>
</feature>
<feature type="compositionally biased region" description="Low complexity" evidence="1">
    <location>
        <begin position="1043"/>
        <end position="1056"/>
    </location>
</feature>
<feature type="region of interest" description="Disordered" evidence="1">
    <location>
        <begin position="35"/>
        <end position="107"/>
    </location>
</feature>
<comment type="caution">
    <text evidence="3">The sequence shown here is derived from an EMBL/GenBank/DDBJ whole genome shotgun (WGS) entry which is preliminary data.</text>
</comment>
<gene>
    <name evidence="3" type="ORF">EX895_000853</name>
</gene>
<sequence>MRYIGRPGRQRPWWLAVGMLTCILFFTVVSAAPARSDGTEDNRNVPAEQQESSFRPVSREIQPVSGNEHVATPRARVSEIHSASSSDDEFDQVPQGKHPASSRLTDHSASSLAKKNGALHFPSAASDLNFAGQPAHIANEVPVTDGSYQDPGRKGNKLALQREIKRILRWREATQRVDSTFRKVARRWEETKSVRQQLAEAKRLARLQKQPGEIEVSVRHQLTQQEIEARRSARVAAEAEEPSPAAAQESEAAAAAIARSRAESAPATPGFEPEEERTRHHGQPTIFERLSSGNSRYADAVVLSRSPSSPRDAFMLFHQAEGRSKEGAGVLTDVLHGEALPKLSLSEMDRLRLVHVQKRGDAASSSESSFATLQYKGEGWKNMSNGNGQIFFHRHSPYKDLGFRPTLFEEWDPVSQEQIKKLVPGVKKLKKNGWDLSKLKAKETPVIGEWNDRSLGTYHFEDRKPQRIDIRHGYQGWQFSHLTRNGKDRVWAPFDRLPQHLQEALRWESTLAGRSAWKSAIPHRPLRKRFVTSSHLDGHAVDEGPGRGAAGSDGASPFSYQDGPRELSGLQRRGSTESKQKYKPVRSSAASSSAGLSSQGYPIEPPLEVQGTFYYPGKRIVISRLGRGRDLYHFNLFPETGTMSYQSYSWSRLPPALKEALIGSIEHLDTVAGSDLPAEAAERHNIRLAPHPLDTSYAYEDPRFPSESIEISRNGQGNVVFKRPNRSWVTFGKLDRHLRMFMENADRTPLLDEAVRAYEAAKGKFPKRAVDTDAEKEDQVEWRADPSPSSHLTDDPSVERKLSTLQKRGGKYSSTGDSSEAGPSSAGYSRIDGERETFDYPGRLITITYEGLHSPPFLFHELNEDRTGRIQSYKWPQLPDDVRVGLTKQAENLPTVMQSSLSARGAEAGGVKIASSLNDVSKAYRHPLYRPETIKLKRKKPGKVAFKRPGGQWSELDKLPGHLRSYMEKKAGDSGLLAEAVGKDLRTLSRSVPPRPWKRAVDIVDDKAHQVQRQVISSTGSEAGPSTSPYLDGHTEAMERSRGATVNSSASSSPDPSVDREALRLQKRADTSSGSSRIFGYPGQKMSITRADKDHESYELHLFRESEESPYGSGSWSVLPAKFKRVVAKKLPFLPAILESGVSARDARLAGIKVASEPFDPNNMYFHPSYPAENIAISRDGQGNVVFKRGGRAPVPFSQLPPHLRSYMQEVSNPPDILRDTISTSDPLPSVSYPGEHILVTRNNDGRFWLHELAPQRGQLYTHNTERLNDHPRASALMSLGKLRVARNIEDLGAAIENPEKGPEQIHIEPINGQLWYQRQTPYVTHEPVIFDELPEYLQHYLLTSPEALQVKAAATRRLGPLRKRAISESARGDKVLQARAGQGLIPTVTLGESGPSSAPRARGGQKRTWGAKASNWFENLVNRKASSSSPPRPSGAVVRHRTIEFPGQGIKALPNGRGGWAFTTVPAFYNHNVYIRTFEQLNDDEKKLLQGAHPGIPASTDHLPGDETGSGPNTRVAFWPEQGPELIHETTRTDGLTYSRQTRDGRPIGDKPFFLSSELPEHLRDFIETEASDLRERASMPPHLRKRTISDTSRGAAPNSQPAPKTFYYYGEGFHYITGPRGHQFAKLDPFRETAVQFKPYRELSAAEQGSLKNLFPQIEAHTAIVPDERLSGREGTIYAHDREAERIRRTGGQHGPVYSRYTMSKPAEPIGRESGYRLEELPDHLRALIRMELDADVPRHVIRKRAGSDKEADSDQEAVSVVEDPEETP</sequence>
<organism evidence="3 4">
    <name type="scientific">Sporisorium graminicola</name>
    <dbReference type="NCBI Taxonomy" id="280036"/>
    <lineage>
        <taxon>Eukaryota</taxon>
        <taxon>Fungi</taxon>
        <taxon>Dikarya</taxon>
        <taxon>Basidiomycota</taxon>
        <taxon>Ustilaginomycotina</taxon>
        <taxon>Ustilaginomycetes</taxon>
        <taxon>Ustilaginales</taxon>
        <taxon>Ustilaginaceae</taxon>
        <taxon>Sporisorium</taxon>
    </lineage>
</organism>
<name>A0A4U7L101_9BASI</name>
<feature type="compositionally biased region" description="Low complexity" evidence="1">
    <location>
        <begin position="242"/>
        <end position="267"/>
    </location>
</feature>
<feature type="region of interest" description="Disordered" evidence="1">
    <location>
        <begin position="233"/>
        <end position="282"/>
    </location>
</feature>
<feature type="compositionally biased region" description="Polar residues" evidence="1">
    <location>
        <begin position="812"/>
        <end position="822"/>
    </location>
</feature>
<proteinExistence type="predicted"/>
<feature type="region of interest" description="Disordered" evidence="1">
    <location>
        <begin position="1013"/>
        <end position="1060"/>
    </location>
</feature>
<feature type="region of interest" description="Disordered" evidence="1">
    <location>
        <begin position="1746"/>
        <end position="1771"/>
    </location>
</feature>
<feature type="compositionally biased region" description="Basic and acidic residues" evidence="1">
    <location>
        <begin position="792"/>
        <end position="802"/>
    </location>
</feature>
<feature type="region of interest" description="Disordered" evidence="1">
    <location>
        <begin position="1493"/>
        <end position="1513"/>
    </location>
</feature>
<feature type="compositionally biased region" description="Basic and acidic residues" evidence="1">
    <location>
        <begin position="1033"/>
        <end position="1042"/>
    </location>
</feature>
<evidence type="ECO:0000256" key="2">
    <source>
        <dbReference type="SAM" id="SignalP"/>
    </source>
</evidence>
<dbReference type="KEGG" id="sgra:EX895_000853"/>
<feature type="region of interest" description="Disordered" evidence="1">
    <location>
        <begin position="537"/>
        <end position="602"/>
    </location>
</feature>
<keyword evidence="4" id="KW-1185">Reference proteome</keyword>
<evidence type="ECO:0000313" key="3">
    <source>
        <dbReference type="EMBL" id="TKY90855.1"/>
    </source>
</evidence>
<evidence type="ECO:0000313" key="4">
    <source>
        <dbReference type="Proteomes" id="UP000306050"/>
    </source>
</evidence>
<feature type="region of interest" description="Disordered" evidence="1">
    <location>
        <begin position="765"/>
        <end position="833"/>
    </location>
</feature>
<accession>A0A4U7L101</accession>
<keyword evidence="2" id="KW-0732">Signal</keyword>
<feature type="compositionally biased region" description="Polar residues" evidence="1">
    <location>
        <begin position="1013"/>
        <end position="1029"/>
    </location>
</feature>
<feature type="region of interest" description="Disordered" evidence="1">
    <location>
        <begin position="1387"/>
        <end position="1410"/>
    </location>
</feature>